<sequence length="250" mass="28437">MTTDEEDRSGQASSILPLGARKQQHGGRRRLGAGTHPLHSPIPSAKGVQPPEPIPRALTFLRTPPTARSLGSLFPGSKFFGEQRSGHSSYHVTVDILTVDLDTSFLSGYLCIDGLTDDYPQLKTFFEAEIIGPKHSFLTRKWEANESTDREHWNLFPPFLGLDQSFNDDSFHYDPLSEDYVFMRWKEHFLVPNHRVQNVNGASYAGFYYICFHRSTSTIRGFYYHISSEKHQKLLLGHVPARSFSSFSQR</sequence>
<dbReference type="PANTHER" id="PTHR14534">
    <property type="entry name" value="VACUOLAR IMPORT AND DEGRADATION PROTEIN 24"/>
    <property type="match status" value="1"/>
</dbReference>
<gene>
    <name evidence="3" type="ORF">BJ684DRAFT_12683</name>
</gene>
<dbReference type="OrthoDB" id="62at2759"/>
<name>A0A4P9XZN4_9FUNG</name>
<dbReference type="GO" id="GO:0043161">
    <property type="term" value="P:proteasome-mediated ubiquitin-dependent protein catabolic process"/>
    <property type="evidence" value="ECO:0007669"/>
    <property type="project" value="TreeGrafter"/>
</dbReference>
<evidence type="ECO:0000313" key="4">
    <source>
        <dbReference type="Proteomes" id="UP000267251"/>
    </source>
</evidence>
<proteinExistence type="inferred from homology"/>
<dbReference type="GO" id="GO:0034657">
    <property type="term" value="C:GID complex"/>
    <property type="evidence" value="ECO:0007669"/>
    <property type="project" value="TreeGrafter"/>
</dbReference>
<evidence type="ECO:0000313" key="3">
    <source>
        <dbReference type="EMBL" id="RKP11612.1"/>
    </source>
</evidence>
<dbReference type="InterPro" id="IPR018618">
    <property type="entry name" value="GID4/10-like"/>
</dbReference>
<dbReference type="GO" id="GO:0007039">
    <property type="term" value="P:protein catabolic process in the vacuole"/>
    <property type="evidence" value="ECO:0007669"/>
    <property type="project" value="TreeGrafter"/>
</dbReference>
<dbReference type="Pfam" id="PF09783">
    <property type="entry name" value="Vac_ImportDeg"/>
    <property type="match status" value="1"/>
</dbReference>
<accession>A0A4P9XZN4</accession>
<evidence type="ECO:0000256" key="1">
    <source>
        <dbReference type="ARBA" id="ARBA00061469"/>
    </source>
</evidence>
<organism evidence="3 4">
    <name type="scientific">Piptocephalis cylindrospora</name>
    <dbReference type="NCBI Taxonomy" id="1907219"/>
    <lineage>
        <taxon>Eukaryota</taxon>
        <taxon>Fungi</taxon>
        <taxon>Fungi incertae sedis</taxon>
        <taxon>Zoopagomycota</taxon>
        <taxon>Zoopagomycotina</taxon>
        <taxon>Zoopagomycetes</taxon>
        <taxon>Zoopagales</taxon>
        <taxon>Piptocephalidaceae</taxon>
        <taxon>Piptocephalis</taxon>
    </lineage>
</organism>
<dbReference type="GO" id="GO:0006623">
    <property type="term" value="P:protein targeting to vacuole"/>
    <property type="evidence" value="ECO:0007669"/>
    <property type="project" value="TreeGrafter"/>
</dbReference>
<comment type="similarity">
    <text evidence="1">Belongs to the GID4/VID24 family.</text>
</comment>
<feature type="region of interest" description="Disordered" evidence="2">
    <location>
        <begin position="1"/>
        <end position="52"/>
    </location>
</feature>
<protein>
    <submittedName>
        <fullName evidence="3">Vacuolar import and degradation protein-domain-containing protein</fullName>
    </submittedName>
</protein>
<dbReference type="Proteomes" id="UP000267251">
    <property type="component" value="Unassembled WGS sequence"/>
</dbReference>
<dbReference type="EMBL" id="KZ988773">
    <property type="protein sequence ID" value="RKP11612.1"/>
    <property type="molecule type" value="Genomic_DNA"/>
</dbReference>
<feature type="compositionally biased region" description="Basic residues" evidence="2">
    <location>
        <begin position="22"/>
        <end position="31"/>
    </location>
</feature>
<reference evidence="4" key="1">
    <citation type="journal article" date="2018" name="Nat. Microbiol.">
        <title>Leveraging single-cell genomics to expand the fungal tree of life.</title>
        <authorList>
            <person name="Ahrendt S.R."/>
            <person name="Quandt C.A."/>
            <person name="Ciobanu D."/>
            <person name="Clum A."/>
            <person name="Salamov A."/>
            <person name="Andreopoulos B."/>
            <person name="Cheng J.F."/>
            <person name="Woyke T."/>
            <person name="Pelin A."/>
            <person name="Henrissat B."/>
            <person name="Reynolds N.K."/>
            <person name="Benny G.L."/>
            <person name="Smith M.E."/>
            <person name="James T.Y."/>
            <person name="Grigoriev I.V."/>
        </authorList>
    </citation>
    <scope>NUCLEOTIDE SEQUENCE [LARGE SCALE GENOMIC DNA]</scope>
</reference>
<dbReference type="GO" id="GO:0045721">
    <property type="term" value="P:negative regulation of gluconeogenesis"/>
    <property type="evidence" value="ECO:0007669"/>
    <property type="project" value="TreeGrafter"/>
</dbReference>
<dbReference type="PANTHER" id="PTHR14534:SF3">
    <property type="entry name" value="GID COMPLEX SUBUNIT 4 HOMOLOG"/>
    <property type="match status" value="1"/>
</dbReference>
<keyword evidence="4" id="KW-1185">Reference proteome</keyword>
<dbReference type="GO" id="GO:0005773">
    <property type="term" value="C:vacuole"/>
    <property type="evidence" value="ECO:0007669"/>
    <property type="project" value="GOC"/>
</dbReference>
<evidence type="ECO:0000256" key="2">
    <source>
        <dbReference type="SAM" id="MobiDB-lite"/>
    </source>
</evidence>
<dbReference type="AlphaFoldDB" id="A0A4P9XZN4"/>